<keyword evidence="5" id="KW-0408">Iron</keyword>
<dbReference type="PROSITE" id="PS01305">
    <property type="entry name" value="MOAA_NIFB_PQQE"/>
    <property type="match status" value="1"/>
</dbReference>
<dbReference type="PROSITE" id="PS51918">
    <property type="entry name" value="RADICAL_SAM"/>
    <property type="match status" value="1"/>
</dbReference>
<dbReference type="NCBIfam" id="TIGR04085">
    <property type="entry name" value="rSAM_more_4Fe4S"/>
    <property type="match status" value="1"/>
</dbReference>
<dbReference type="PANTHER" id="PTHR43273:SF3">
    <property type="entry name" value="ANAEROBIC SULFATASE-MATURATING ENZYME HOMOLOG ASLB-RELATED"/>
    <property type="match status" value="1"/>
</dbReference>
<gene>
    <name evidence="9" type="ORF">E2N93_07880</name>
</gene>
<evidence type="ECO:0000256" key="2">
    <source>
        <dbReference type="ARBA" id="ARBA00022485"/>
    </source>
</evidence>
<comment type="caution">
    <text evidence="9">The sequence shown here is derived from an EMBL/GenBank/DDBJ whole genome shotgun (WGS) entry which is preliminary data.</text>
</comment>
<evidence type="ECO:0000313" key="10">
    <source>
        <dbReference type="Proteomes" id="UP001056693"/>
    </source>
</evidence>
<evidence type="ECO:0000256" key="5">
    <source>
        <dbReference type="ARBA" id="ARBA00023004"/>
    </source>
</evidence>
<feature type="domain" description="Radical SAM core" evidence="8">
    <location>
        <begin position="8"/>
        <end position="223"/>
    </location>
</feature>
<evidence type="ECO:0000256" key="1">
    <source>
        <dbReference type="ARBA" id="ARBA00001966"/>
    </source>
</evidence>
<dbReference type="SFLD" id="SFLDG01384">
    <property type="entry name" value="thioether_bond_formation_requi"/>
    <property type="match status" value="1"/>
</dbReference>
<sequence length="381" mass="44282">MKNVSLENKYRKIVLILTQSCNLNCTYCYENHKSGRSMTFDMVKEILDNEILHIGKDNLLTVEFFGGEPFIKFEIIKNTVDYVKRKYETLHIKFATTTNGTLLTPYIKGWLADNADIFECSLSLDGTPNMHNTNRPYFDGRGSYDDIDTDFFVKTYHKPRAKMTVSKDTLPNLFDGVKYLHTLGFQPVVDLASAPDYWEQIDINIFEKQLKLLVAFYSENSHLDVCRMLDYDLRRVFIEKGAPFKYCGAGRNMITFDVDGQWYPCMALAPVSQGYDAKLFKEENFKQFDLSYDNICKQCPFLRLCRNCYAANYNQTGNIEKQTHTQCYINRLTILASSVIQYNRVSKKVSNKNHISHEEDLILKAIFRIQEIARDKSCIYL</sequence>
<dbReference type="InterPro" id="IPR000385">
    <property type="entry name" value="MoaA_NifB_PqqE_Fe-S-bd_CS"/>
</dbReference>
<evidence type="ECO:0000313" key="9">
    <source>
        <dbReference type="EMBL" id="MCL3787918.1"/>
    </source>
</evidence>
<keyword evidence="2" id="KW-0004">4Fe-4S</keyword>
<comment type="similarity">
    <text evidence="7">Belongs to the radical SAM superfamily. Anaerobic sulfatase-maturating enzyme family.</text>
</comment>
<dbReference type="Pfam" id="PF04055">
    <property type="entry name" value="Radical_SAM"/>
    <property type="match status" value="1"/>
</dbReference>
<dbReference type="Gene3D" id="3.20.20.70">
    <property type="entry name" value="Aldolase class I"/>
    <property type="match status" value="1"/>
</dbReference>
<name>A0ABT0NI35_9FIRM</name>
<keyword evidence="6" id="KW-0411">Iron-sulfur</keyword>
<evidence type="ECO:0000256" key="7">
    <source>
        <dbReference type="ARBA" id="ARBA00023601"/>
    </source>
</evidence>
<organism evidence="9 10">
    <name type="scientific">Ruminococcus bromii</name>
    <dbReference type="NCBI Taxonomy" id="40518"/>
    <lineage>
        <taxon>Bacteria</taxon>
        <taxon>Bacillati</taxon>
        <taxon>Bacillota</taxon>
        <taxon>Clostridia</taxon>
        <taxon>Eubacteriales</taxon>
        <taxon>Oscillospiraceae</taxon>
        <taxon>Ruminococcus</taxon>
    </lineage>
</organism>
<dbReference type="InterPro" id="IPR058240">
    <property type="entry name" value="rSAM_sf"/>
</dbReference>
<keyword evidence="10" id="KW-1185">Reference proteome</keyword>
<comment type="cofactor">
    <cofactor evidence="1">
        <name>[4Fe-4S] cluster</name>
        <dbReference type="ChEBI" id="CHEBI:49883"/>
    </cofactor>
</comment>
<dbReference type="InterPro" id="IPR023885">
    <property type="entry name" value="4Fe4S-binding_SPASM_dom"/>
</dbReference>
<dbReference type="EMBL" id="SNUZ01000011">
    <property type="protein sequence ID" value="MCL3787918.1"/>
    <property type="molecule type" value="Genomic_DNA"/>
</dbReference>
<dbReference type="Proteomes" id="UP001056693">
    <property type="component" value="Unassembled WGS sequence"/>
</dbReference>
<dbReference type="InterPro" id="IPR007197">
    <property type="entry name" value="rSAM"/>
</dbReference>
<keyword evidence="3" id="KW-0949">S-adenosyl-L-methionine</keyword>
<dbReference type="SFLD" id="SFLDG01067">
    <property type="entry name" value="SPASM/twitch_domain_containing"/>
    <property type="match status" value="1"/>
</dbReference>
<dbReference type="SFLD" id="SFLDS00029">
    <property type="entry name" value="Radical_SAM"/>
    <property type="match status" value="1"/>
</dbReference>
<protein>
    <submittedName>
        <fullName evidence="9">4Fe-4S cluster-binding domain-containing protein</fullName>
    </submittedName>
</protein>
<dbReference type="SUPFAM" id="SSF102114">
    <property type="entry name" value="Radical SAM enzymes"/>
    <property type="match status" value="1"/>
</dbReference>
<keyword evidence="4" id="KW-0479">Metal-binding</keyword>
<dbReference type="InterPro" id="IPR023867">
    <property type="entry name" value="Sulphatase_maturase_rSAM"/>
</dbReference>
<reference evidence="9 10" key="1">
    <citation type="submission" date="2019-03" db="EMBL/GenBank/DDBJ databases">
        <authorList>
            <person name="Molinero N."/>
            <person name="Sanchez B."/>
            <person name="Walker A."/>
            <person name="Duncan S."/>
            <person name="Delgado S."/>
            <person name="Margolles A."/>
        </authorList>
    </citation>
    <scope>NUCLEOTIDE SEQUENCE [LARGE SCALE GENOMIC DNA]</scope>
    <source>
        <strain evidence="9 10">IPLA60002</strain>
    </source>
</reference>
<evidence type="ECO:0000259" key="8">
    <source>
        <dbReference type="PROSITE" id="PS51918"/>
    </source>
</evidence>
<evidence type="ECO:0000256" key="4">
    <source>
        <dbReference type="ARBA" id="ARBA00022723"/>
    </source>
</evidence>
<dbReference type="CDD" id="cd01335">
    <property type="entry name" value="Radical_SAM"/>
    <property type="match status" value="1"/>
</dbReference>
<accession>A0ABT0NI35</accession>
<proteinExistence type="inferred from homology"/>
<dbReference type="SFLD" id="SFLDG01386">
    <property type="entry name" value="main_SPASM_domain-containing"/>
    <property type="match status" value="1"/>
</dbReference>
<dbReference type="InterPro" id="IPR013785">
    <property type="entry name" value="Aldolase_TIM"/>
</dbReference>
<dbReference type="PANTHER" id="PTHR43273">
    <property type="entry name" value="ANAEROBIC SULFATASE-MATURATING ENZYME HOMOLOG ASLB-RELATED"/>
    <property type="match status" value="1"/>
</dbReference>
<evidence type="ECO:0000256" key="3">
    <source>
        <dbReference type="ARBA" id="ARBA00022691"/>
    </source>
</evidence>
<evidence type="ECO:0000256" key="6">
    <source>
        <dbReference type="ARBA" id="ARBA00023014"/>
    </source>
</evidence>